<keyword evidence="3" id="KW-1185">Reference proteome</keyword>
<dbReference type="GeneID" id="30980878"/>
<sequence length="507" mass="58712">MTEHYGSRSALSDGIEAGKSYANIQNSSSRNKSNHELELDIPGSPNYGLSETRSHLLTLLQDTPEAPSKPTGIASRLNVLSLSDLKWKELQLSAGQSRRIDKHANVDAVDTFALFFELPPWNVNNIRSLYLWEIQLNRLLDKFPSYIWMIKNPTVATCAPSEIGIEGYVGLRAKRYITTFDNELKNLLEEAELLDLDAQCPKDTGILYLISQTIKSKAGEILRYQIKEFLEWRRMRRYIPTLASINVREVHPVPKRLLFVLTILNKFEALDIYLNPPEGRGCERVVLDEIVRIYEKYCNEDYEEMIHEILEDLNVPIENKLINKVLRVTIAEFEKMLQSIDAPHDKIIANKGFNVLEKESPKSRSTKSGKGKSKEKWHRECLRKMKELASRKSAVNALDTLEDTDLNLVFFMALQNTYAAIDIYLRLLDESDSKRSLHEIGDDYLEYRKEDYEVMFQQIMEDYNVPKDQRDLTKVAMKRTIVTFENRLQIMDVSHTNILSHPDFLMW</sequence>
<dbReference type="InterPro" id="IPR018247">
    <property type="entry name" value="EF_Hand_1_Ca_BS"/>
</dbReference>
<reference evidence="3" key="1">
    <citation type="submission" date="2016-05" db="EMBL/GenBank/DDBJ databases">
        <title>Comparative genomics of biotechnologically important yeasts.</title>
        <authorList>
            <consortium name="DOE Joint Genome Institute"/>
            <person name="Riley R."/>
            <person name="Haridas S."/>
            <person name="Wolfe K.H."/>
            <person name="Lopes M.R."/>
            <person name="Hittinger C.T."/>
            <person name="Goker M."/>
            <person name="Salamov A."/>
            <person name="Wisecaver J."/>
            <person name="Long T.M."/>
            <person name="Aerts A.L."/>
            <person name="Barry K."/>
            <person name="Choi C."/>
            <person name="Clum A."/>
            <person name="Coughlan A.Y."/>
            <person name="Deshpande S."/>
            <person name="Douglass A.P."/>
            <person name="Hanson S.J."/>
            <person name="Klenk H.-P."/>
            <person name="Labutti K."/>
            <person name="Lapidus A."/>
            <person name="Lindquist E."/>
            <person name="Lipzen A."/>
            <person name="Meier-Kolthoff J.P."/>
            <person name="Ohm R.A."/>
            <person name="Otillar R.P."/>
            <person name="Pangilinan J."/>
            <person name="Peng Y."/>
            <person name="Rokas A."/>
            <person name="Rosa C.A."/>
            <person name="Scheuner C."/>
            <person name="Sibirny A.A."/>
            <person name="Slot J.C."/>
            <person name="Stielow J.B."/>
            <person name="Sun H."/>
            <person name="Kurtzman C.P."/>
            <person name="Blackwell M."/>
            <person name="Grigoriev I.V."/>
            <person name="Jeffries T.W."/>
        </authorList>
    </citation>
    <scope>NUCLEOTIDE SEQUENCE [LARGE SCALE GENOMIC DNA]</scope>
    <source>
        <strain evidence="3">NRRL Y-17324</strain>
    </source>
</reference>
<protein>
    <submittedName>
        <fullName evidence="2">Uncharacterized protein</fullName>
    </submittedName>
</protein>
<name>A0A1E4SK43_9ASCO</name>
<dbReference type="AlphaFoldDB" id="A0A1E4SK43"/>
<evidence type="ECO:0000313" key="3">
    <source>
        <dbReference type="Proteomes" id="UP000094285"/>
    </source>
</evidence>
<evidence type="ECO:0000256" key="1">
    <source>
        <dbReference type="SAM" id="MobiDB-lite"/>
    </source>
</evidence>
<proteinExistence type="predicted"/>
<gene>
    <name evidence="2" type="ORF">CANTADRAFT_218048</name>
</gene>
<dbReference type="PROSITE" id="PS00018">
    <property type="entry name" value="EF_HAND_1"/>
    <property type="match status" value="1"/>
</dbReference>
<dbReference type="EMBL" id="KV453911">
    <property type="protein sequence ID" value="ODV79868.1"/>
    <property type="molecule type" value="Genomic_DNA"/>
</dbReference>
<dbReference type="Proteomes" id="UP000094285">
    <property type="component" value="Unassembled WGS sequence"/>
</dbReference>
<feature type="region of interest" description="Disordered" evidence="1">
    <location>
        <begin position="24"/>
        <end position="45"/>
    </location>
</feature>
<evidence type="ECO:0000313" key="2">
    <source>
        <dbReference type="EMBL" id="ODV79868.1"/>
    </source>
</evidence>
<dbReference type="RefSeq" id="XP_020064990.1">
    <property type="nucleotide sequence ID" value="XM_020206741.1"/>
</dbReference>
<accession>A0A1E4SK43</accession>
<organism evidence="2 3">
    <name type="scientific">Suhomyces tanzawaensis NRRL Y-17324</name>
    <dbReference type="NCBI Taxonomy" id="984487"/>
    <lineage>
        <taxon>Eukaryota</taxon>
        <taxon>Fungi</taxon>
        <taxon>Dikarya</taxon>
        <taxon>Ascomycota</taxon>
        <taxon>Saccharomycotina</taxon>
        <taxon>Pichiomycetes</taxon>
        <taxon>Debaryomycetaceae</taxon>
        <taxon>Suhomyces</taxon>
    </lineage>
</organism>